<gene>
    <name evidence="1" type="ORF">CWO07_02405</name>
</gene>
<sequence length="62" mass="7030">MKSNLTKTTLIFICEHSKMFAVRFGLGLVINILGKKNEQQECVIKCRDGDVVSSCKCIRREP</sequence>
<dbReference type="Proteomes" id="UP000244197">
    <property type="component" value="Unassembled WGS sequence"/>
</dbReference>
<proteinExistence type="predicted"/>
<evidence type="ECO:0000313" key="2">
    <source>
        <dbReference type="Proteomes" id="UP000244197"/>
    </source>
</evidence>
<protein>
    <submittedName>
        <fullName evidence="1">Uncharacterized protein</fullName>
    </submittedName>
</protein>
<name>A0A2T5F108_VIBSP</name>
<accession>A0A2T5F108</accession>
<organism evidence="1 2">
    <name type="scientific">Vibrio splendidus</name>
    <dbReference type="NCBI Taxonomy" id="29497"/>
    <lineage>
        <taxon>Bacteria</taxon>
        <taxon>Pseudomonadati</taxon>
        <taxon>Pseudomonadota</taxon>
        <taxon>Gammaproteobacteria</taxon>
        <taxon>Vibrionales</taxon>
        <taxon>Vibrionaceae</taxon>
        <taxon>Vibrio</taxon>
    </lineage>
</organism>
<comment type="caution">
    <text evidence="1">The sequence shown here is derived from an EMBL/GenBank/DDBJ whole genome shotgun (WGS) entry which is preliminary data.</text>
</comment>
<dbReference type="AlphaFoldDB" id="A0A2T5F108"/>
<dbReference type="EMBL" id="PIFK01000003">
    <property type="protein sequence ID" value="PTP39439.1"/>
    <property type="molecule type" value="Genomic_DNA"/>
</dbReference>
<evidence type="ECO:0000313" key="1">
    <source>
        <dbReference type="EMBL" id="PTP39439.1"/>
    </source>
</evidence>
<reference evidence="1 2" key="1">
    <citation type="submission" date="2017-11" db="EMBL/GenBank/DDBJ databases">
        <title>Population delineation of vibrios coincides with oyster pathogenicity.</title>
        <authorList>
            <person name="Bruto M."/>
            <person name="Labreuche Y."/>
            <person name="James A."/>
            <person name="Piel D."/>
            <person name="Chenivesse S."/>
            <person name="Petton B."/>
            <person name="Polz M.F."/>
            <person name="Le Roux F."/>
        </authorList>
    </citation>
    <scope>NUCLEOTIDE SEQUENCE [LARGE SCALE GENOMIC DNA]</scope>
    <source>
        <strain evidence="1 2">FF_144</strain>
    </source>
</reference>